<reference evidence="2" key="1">
    <citation type="journal article" date="2019" name="Int. J. Syst. Evol. Microbiol.">
        <title>The Global Catalogue of Microorganisms (GCM) 10K type strain sequencing project: providing services to taxonomists for standard genome sequencing and annotation.</title>
        <authorList>
            <consortium name="The Broad Institute Genomics Platform"/>
            <consortium name="The Broad Institute Genome Sequencing Center for Infectious Disease"/>
            <person name="Wu L."/>
            <person name="Ma J."/>
        </authorList>
    </citation>
    <scope>NUCLEOTIDE SEQUENCE [LARGE SCALE GENOMIC DNA]</scope>
    <source>
        <strain evidence="2">JCM 32105</strain>
    </source>
</reference>
<protein>
    <submittedName>
        <fullName evidence="1">Uncharacterized protein</fullName>
    </submittedName>
</protein>
<keyword evidence="2" id="KW-1185">Reference proteome</keyword>
<evidence type="ECO:0000313" key="1">
    <source>
        <dbReference type="EMBL" id="GAA4465185.1"/>
    </source>
</evidence>
<dbReference type="EMBL" id="BAABFA010000010">
    <property type="protein sequence ID" value="GAA4465185.1"/>
    <property type="molecule type" value="Genomic_DNA"/>
</dbReference>
<evidence type="ECO:0000313" key="2">
    <source>
        <dbReference type="Proteomes" id="UP001500067"/>
    </source>
</evidence>
<sequence>MAGRNTYTTQQEDHARVLYFYDKNLTSKAIAERVGASERAVVGWIKKGKWESLRLSMILSRADQLARLYNILRAITDKIEEQNGIGDTKLADMMIKYTAAIRNLETDTSIAEIVEVMIKFMDFIQHHHPQHHRLITDISDEFVRSNL</sequence>
<accession>A0ABP8NG23</accession>
<dbReference type="RefSeq" id="WP_345081529.1">
    <property type="nucleotide sequence ID" value="NZ_BAABFA010000010.1"/>
</dbReference>
<organism evidence="1 2">
    <name type="scientific">Nemorincola caseinilytica</name>
    <dbReference type="NCBI Taxonomy" id="2054315"/>
    <lineage>
        <taxon>Bacteria</taxon>
        <taxon>Pseudomonadati</taxon>
        <taxon>Bacteroidota</taxon>
        <taxon>Chitinophagia</taxon>
        <taxon>Chitinophagales</taxon>
        <taxon>Chitinophagaceae</taxon>
        <taxon>Nemorincola</taxon>
    </lineage>
</organism>
<name>A0ABP8NG23_9BACT</name>
<dbReference type="Proteomes" id="UP001500067">
    <property type="component" value="Unassembled WGS sequence"/>
</dbReference>
<comment type="caution">
    <text evidence="1">The sequence shown here is derived from an EMBL/GenBank/DDBJ whole genome shotgun (WGS) entry which is preliminary data.</text>
</comment>
<gene>
    <name evidence="1" type="ORF">GCM10023093_16910</name>
</gene>
<proteinExistence type="predicted"/>